<feature type="region of interest" description="Disordered" evidence="1">
    <location>
        <begin position="241"/>
        <end position="260"/>
    </location>
</feature>
<gene>
    <name evidence="2" type="ORF">DFH07DRAFT_814263</name>
</gene>
<dbReference type="Pfam" id="PF04450">
    <property type="entry name" value="BSP"/>
    <property type="match status" value="1"/>
</dbReference>
<dbReference type="InterPro" id="IPR007541">
    <property type="entry name" value="Uncharacterised_BSP"/>
</dbReference>
<evidence type="ECO:0000256" key="1">
    <source>
        <dbReference type="SAM" id="MobiDB-lite"/>
    </source>
</evidence>
<feature type="compositionally biased region" description="Acidic residues" evidence="1">
    <location>
        <begin position="241"/>
        <end position="253"/>
    </location>
</feature>
<dbReference type="EMBL" id="JARJLG010000043">
    <property type="protein sequence ID" value="KAJ7762401.1"/>
    <property type="molecule type" value="Genomic_DNA"/>
</dbReference>
<keyword evidence="3" id="KW-1185">Reference proteome</keyword>
<proteinExistence type="predicted"/>
<accession>A0AAD7JD47</accession>
<evidence type="ECO:0008006" key="4">
    <source>
        <dbReference type="Google" id="ProtNLM"/>
    </source>
</evidence>
<name>A0AAD7JD47_9AGAR</name>
<comment type="caution">
    <text evidence="2">The sequence shown here is derived from an EMBL/GenBank/DDBJ whole genome shotgun (WGS) entry which is preliminary data.</text>
</comment>
<organism evidence="2 3">
    <name type="scientific">Mycena maculata</name>
    <dbReference type="NCBI Taxonomy" id="230809"/>
    <lineage>
        <taxon>Eukaryota</taxon>
        <taxon>Fungi</taxon>
        <taxon>Dikarya</taxon>
        <taxon>Basidiomycota</taxon>
        <taxon>Agaricomycotina</taxon>
        <taxon>Agaricomycetes</taxon>
        <taxon>Agaricomycetidae</taxon>
        <taxon>Agaricales</taxon>
        <taxon>Marasmiineae</taxon>
        <taxon>Mycenaceae</taxon>
        <taxon>Mycena</taxon>
    </lineage>
</organism>
<evidence type="ECO:0000313" key="2">
    <source>
        <dbReference type="EMBL" id="KAJ7762401.1"/>
    </source>
</evidence>
<sequence>MPPTSPPSEPEWPLPKFTLRIEDLTHPGAVLFLENVQPAAALRAAVLASFNYLYATPACAPTNVASIVLVLRPMAGVAHTFGSHTEKEIHFSLDHIVNSAGRARDEILGVLVHEVVHCYQHNANGTAPGGLIEGIAGADPAIVTTRRLTAHVQTLCACARTSGRRTGSARRAATRSGTRGYQTTAYFLDWIDRRAGAGTVRALNAELEGKDYDAAVFERLTGESVNTLWRRYKVELAGGDPDDFQGADEELPSDEGFTLV</sequence>
<dbReference type="Proteomes" id="UP001215280">
    <property type="component" value="Unassembled WGS sequence"/>
</dbReference>
<evidence type="ECO:0000313" key="3">
    <source>
        <dbReference type="Proteomes" id="UP001215280"/>
    </source>
</evidence>
<dbReference type="PANTHER" id="PTHR33321:SF12">
    <property type="entry name" value="PLANT BASIC SECRETORY PROTEIN (BSP) FAMILY PROTEIN"/>
    <property type="match status" value="1"/>
</dbReference>
<reference evidence="2" key="1">
    <citation type="submission" date="2023-03" db="EMBL/GenBank/DDBJ databases">
        <title>Massive genome expansion in bonnet fungi (Mycena s.s.) driven by repeated elements and novel gene families across ecological guilds.</title>
        <authorList>
            <consortium name="Lawrence Berkeley National Laboratory"/>
            <person name="Harder C.B."/>
            <person name="Miyauchi S."/>
            <person name="Viragh M."/>
            <person name="Kuo A."/>
            <person name="Thoen E."/>
            <person name="Andreopoulos B."/>
            <person name="Lu D."/>
            <person name="Skrede I."/>
            <person name="Drula E."/>
            <person name="Henrissat B."/>
            <person name="Morin E."/>
            <person name="Kohler A."/>
            <person name="Barry K."/>
            <person name="LaButti K."/>
            <person name="Morin E."/>
            <person name="Salamov A."/>
            <person name="Lipzen A."/>
            <person name="Mereny Z."/>
            <person name="Hegedus B."/>
            <person name="Baldrian P."/>
            <person name="Stursova M."/>
            <person name="Weitz H."/>
            <person name="Taylor A."/>
            <person name="Grigoriev I.V."/>
            <person name="Nagy L.G."/>
            <person name="Martin F."/>
            <person name="Kauserud H."/>
        </authorList>
    </citation>
    <scope>NUCLEOTIDE SEQUENCE</scope>
    <source>
        <strain evidence="2">CBHHK188m</strain>
    </source>
</reference>
<dbReference type="PANTHER" id="PTHR33321">
    <property type="match status" value="1"/>
</dbReference>
<dbReference type="AlphaFoldDB" id="A0AAD7JD47"/>
<protein>
    <recommendedName>
        <fullName evidence="4">Plant basic secretory protein</fullName>
    </recommendedName>
</protein>